<feature type="transmembrane region" description="Helical" evidence="2">
    <location>
        <begin position="53"/>
        <end position="75"/>
    </location>
</feature>
<feature type="compositionally biased region" description="Low complexity" evidence="1">
    <location>
        <begin position="29"/>
        <end position="39"/>
    </location>
</feature>
<proteinExistence type="predicted"/>
<name>A0A835YU40_9STRA</name>
<feature type="region of interest" description="Disordered" evidence="1">
    <location>
        <begin position="1"/>
        <end position="39"/>
    </location>
</feature>
<protein>
    <submittedName>
        <fullName evidence="3">Uncharacterized protein</fullName>
    </submittedName>
</protein>
<evidence type="ECO:0000256" key="1">
    <source>
        <dbReference type="SAM" id="MobiDB-lite"/>
    </source>
</evidence>
<gene>
    <name evidence="3" type="ORF">JKP88DRAFT_249037</name>
</gene>
<keyword evidence="2" id="KW-0812">Transmembrane</keyword>
<evidence type="ECO:0000256" key="2">
    <source>
        <dbReference type="SAM" id="Phobius"/>
    </source>
</evidence>
<organism evidence="3 4">
    <name type="scientific">Tribonema minus</name>
    <dbReference type="NCBI Taxonomy" id="303371"/>
    <lineage>
        <taxon>Eukaryota</taxon>
        <taxon>Sar</taxon>
        <taxon>Stramenopiles</taxon>
        <taxon>Ochrophyta</taxon>
        <taxon>PX clade</taxon>
        <taxon>Xanthophyceae</taxon>
        <taxon>Tribonematales</taxon>
        <taxon>Tribonemataceae</taxon>
        <taxon>Tribonema</taxon>
    </lineage>
</organism>
<evidence type="ECO:0000313" key="3">
    <source>
        <dbReference type="EMBL" id="KAG5177124.1"/>
    </source>
</evidence>
<sequence length="213" mass="21564">MTTSETTTEPATVEPTPEPKAVAPPAPEPTSAAASTSSTGGSLVIINKENVEFGAGVVAGVAGLVVGGPVLAVLLSVAANFGSKQENEVGDAVRGITTAALSAFNFFAGLNAKYDVTGAAASTLGGAVSKLKESDETNALEKVEGTVKEVTSKAAKLADEYDLLAKGKQALGVVGEIADTAIVKTVELEKEYKVVDKVADSVKKAVQSTKEQL</sequence>
<keyword evidence="2" id="KW-1133">Transmembrane helix</keyword>
<keyword evidence="4" id="KW-1185">Reference proteome</keyword>
<dbReference type="Proteomes" id="UP000664859">
    <property type="component" value="Unassembled WGS sequence"/>
</dbReference>
<reference evidence="3" key="1">
    <citation type="submission" date="2021-02" db="EMBL/GenBank/DDBJ databases">
        <title>First Annotated Genome of the Yellow-green Alga Tribonema minus.</title>
        <authorList>
            <person name="Mahan K.M."/>
        </authorList>
    </citation>
    <scope>NUCLEOTIDE SEQUENCE</scope>
    <source>
        <strain evidence="3">UTEX B ZZ1240</strain>
    </source>
</reference>
<comment type="caution">
    <text evidence="3">The sequence shown here is derived from an EMBL/GenBank/DDBJ whole genome shotgun (WGS) entry which is preliminary data.</text>
</comment>
<dbReference type="EMBL" id="JAFCMP010000529">
    <property type="protein sequence ID" value="KAG5177124.1"/>
    <property type="molecule type" value="Genomic_DNA"/>
</dbReference>
<feature type="compositionally biased region" description="Pro residues" evidence="1">
    <location>
        <begin position="16"/>
        <end position="28"/>
    </location>
</feature>
<dbReference type="AlphaFoldDB" id="A0A835YU40"/>
<accession>A0A835YU40</accession>
<dbReference type="OrthoDB" id="203922at2759"/>
<evidence type="ECO:0000313" key="4">
    <source>
        <dbReference type="Proteomes" id="UP000664859"/>
    </source>
</evidence>
<feature type="compositionally biased region" description="Low complexity" evidence="1">
    <location>
        <begin position="1"/>
        <end position="15"/>
    </location>
</feature>
<keyword evidence="2" id="KW-0472">Membrane</keyword>